<comment type="caution">
    <text evidence="1">The sequence shown here is derived from an EMBL/GenBank/DDBJ whole genome shotgun (WGS) entry which is preliminary data.</text>
</comment>
<proteinExistence type="predicted"/>
<sequence>MSYQKKKIVHSFSLSARLSLTFVLFSLGEVVSSAILFDTIVVIDGFPKRSISSHILAIASDFSVIRNP</sequence>
<gene>
    <name evidence="1" type="ORF">MtrunA17_Chr3g0091881</name>
</gene>
<dbReference type="EMBL" id="PSQE01000003">
    <property type="protein sequence ID" value="RHN66509.1"/>
    <property type="molecule type" value="Genomic_DNA"/>
</dbReference>
<name>A0A396ILL8_MEDTR</name>
<reference evidence="1" key="1">
    <citation type="journal article" date="2018" name="Nat. Plants">
        <title>Whole-genome landscape of Medicago truncatula symbiotic genes.</title>
        <authorList>
            <person name="Pecrix Y."/>
            <person name="Gamas P."/>
            <person name="Carrere S."/>
        </authorList>
    </citation>
    <scope>NUCLEOTIDE SEQUENCE</scope>
    <source>
        <tissue evidence="1">Leaves</tissue>
    </source>
</reference>
<evidence type="ECO:0000313" key="1">
    <source>
        <dbReference type="EMBL" id="RHN66509.1"/>
    </source>
</evidence>
<organism evidence="1">
    <name type="scientific">Medicago truncatula</name>
    <name type="common">Barrel medic</name>
    <name type="synonym">Medicago tribuloides</name>
    <dbReference type="NCBI Taxonomy" id="3880"/>
    <lineage>
        <taxon>Eukaryota</taxon>
        <taxon>Viridiplantae</taxon>
        <taxon>Streptophyta</taxon>
        <taxon>Embryophyta</taxon>
        <taxon>Tracheophyta</taxon>
        <taxon>Spermatophyta</taxon>
        <taxon>Magnoliopsida</taxon>
        <taxon>eudicotyledons</taxon>
        <taxon>Gunneridae</taxon>
        <taxon>Pentapetalae</taxon>
        <taxon>rosids</taxon>
        <taxon>fabids</taxon>
        <taxon>Fabales</taxon>
        <taxon>Fabaceae</taxon>
        <taxon>Papilionoideae</taxon>
        <taxon>50 kb inversion clade</taxon>
        <taxon>NPAAA clade</taxon>
        <taxon>Hologalegina</taxon>
        <taxon>IRL clade</taxon>
        <taxon>Trifolieae</taxon>
        <taxon>Medicago</taxon>
    </lineage>
</organism>
<accession>A0A396ILL8</accession>
<dbReference type="Proteomes" id="UP000265566">
    <property type="component" value="Chromosome 3"/>
</dbReference>
<dbReference type="Gramene" id="rna14512">
    <property type="protein sequence ID" value="RHN66509.1"/>
    <property type="gene ID" value="gene14512"/>
</dbReference>
<dbReference type="AlphaFoldDB" id="A0A396ILL8"/>
<protein>
    <submittedName>
        <fullName evidence="1">Uncharacterized protein</fullName>
    </submittedName>
</protein>